<sequence length="537" mass="61847">MSPGITLLLFGLQILASNAEFFSSTSGLEQLLRTELILMTQLQIYVNEIREHADILQAEINEIKSEHLTAANSIESYLNNPVNAFRLIKRLHTDWETLEESVESERSRTNYLEAMASHRQNLSFPTMEDFVGTTLAMTRLQQTYQLDVGELASGMLNGVKYGAAMSWQDCFVLGQHLYTMRDFNNTVPWLEQSMRLLAKQSYSQEPVSLDFMETVMGYHESMGDYQNALNLINHVLTVQPEQRLHLLETRTHLEQLISDGVKRGLMHEVARSPDDYHITREYLIYQQVCREELKPTAAAQRDLHCRFYSGHGQRLTYLRYKLEVLHLDPYIIQVHEVISAPETVELQHVARPELQRSQVYSPTNNQQISANFRTSQGTTFQYEEHPIMKRLSQHMTMLSGLDMRFAEPLQIANYGIGGHYEPHMDSLPDSFDYSSTPYKTNRLATGIFYLSNVEAGGGTAFPFLPLLVTPEQGSLLFWHNLHRSGDADYRTKHAACPVLQGSKWIANVWIRLRNQDHVRPCELQRDHEISLPYMDFK</sequence>
<comment type="similarity">
    <text evidence="4">Belongs to the P4HA family.</text>
</comment>
<organism evidence="15 16">
    <name type="scientific">Drosophila hydei</name>
    <name type="common">Fruit fly</name>
    <dbReference type="NCBI Taxonomy" id="7224"/>
    <lineage>
        <taxon>Eukaryota</taxon>
        <taxon>Metazoa</taxon>
        <taxon>Ecdysozoa</taxon>
        <taxon>Arthropoda</taxon>
        <taxon>Hexapoda</taxon>
        <taxon>Insecta</taxon>
        <taxon>Pterygota</taxon>
        <taxon>Neoptera</taxon>
        <taxon>Endopterygota</taxon>
        <taxon>Diptera</taxon>
        <taxon>Brachycera</taxon>
        <taxon>Muscomorpha</taxon>
        <taxon>Ephydroidea</taxon>
        <taxon>Drosophilidae</taxon>
        <taxon>Drosophila</taxon>
    </lineage>
</organism>
<keyword evidence="12" id="KW-0325">Glycoprotein</keyword>
<feature type="signal peptide" evidence="13">
    <location>
        <begin position="1"/>
        <end position="19"/>
    </location>
</feature>
<comment type="cofactor">
    <cofactor evidence="1">
        <name>L-ascorbate</name>
        <dbReference type="ChEBI" id="CHEBI:38290"/>
    </cofactor>
</comment>
<keyword evidence="8" id="KW-0847">Vitamin C</keyword>
<dbReference type="Pfam" id="PF13640">
    <property type="entry name" value="2OG-FeII_Oxy_3"/>
    <property type="match status" value="1"/>
</dbReference>
<dbReference type="SMART" id="SM00702">
    <property type="entry name" value="P4Hc"/>
    <property type="match status" value="1"/>
</dbReference>
<dbReference type="InterPro" id="IPR044862">
    <property type="entry name" value="Pro_4_hyd_alph_FE2OG_OXY"/>
</dbReference>
<proteinExistence type="inferred from homology"/>
<keyword evidence="9" id="KW-0223">Dioxygenase</keyword>
<protein>
    <recommendedName>
        <fullName evidence="5">procollagen-proline 4-dioxygenase</fullName>
        <ecNumber evidence="5">1.14.11.2</ecNumber>
    </recommendedName>
</protein>
<evidence type="ECO:0000259" key="14">
    <source>
        <dbReference type="PROSITE" id="PS51471"/>
    </source>
</evidence>
<evidence type="ECO:0000256" key="2">
    <source>
        <dbReference type="ARBA" id="ARBA00002035"/>
    </source>
</evidence>
<evidence type="ECO:0000256" key="11">
    <source>
        <dbReference type="ARBA" id="ARBA00023004"/>
    </source>
</evidence>
<gene>
    <name evidence="16" type="primary">LOC111592466</name>
</gene>
<dbReference type="InterPro" id="IPR045054">
    <property type="entry name" value="P4HA-like"/>
</dbReference>
<evidence type="ECO:0000256" key="5">
    <source>
        <dbReference type="ARBA" id="ARBA00012269"/>
    </source>
</evidence>
<dbReference type="OrthoDB" id="420380at2759"/>
<evidence type="ECO:0000313" key="15">
    <source>
        <dbReference type="Proteomes" id="UP000504633"/>
    </source>
</evidence>
<reference evidence="16" key="1">
    <citation type="submission" date="2025-08" db="UniProtKB">
        <authorList>
            <consortium name="RefSeq"/>
        </authorList>
    </citation>
    <scope>IDENTIFICATION</scope>
    <source>
        <strain evidence="16">15085-1641.00</strain>
        <tissue evidence="16">Whole body</tissue>
    </source>
</reference>
<dbReference type="AlphaFoldDB" id="A0A6J1L414"/>
<evidence type="ECO:0000256" key="1">
    <source>
        <dbReference type="ARBA" id="ARBA00001961"/>
    </source>
</evidence>
<dbReference type="FunFam" id="2.60.120.620:FF:000011">
    <property type="entry name" value="Prolyl alpha subunit"/>
    <property type="match status" value="1"/>
</dbReference>
<dbReference type="PANTHER" id="PTHR10869:SF244">
    <property type="entry name" value="PROLYL 4-HYDROXYLASE SUBUNIT ALPHA-2"/>
    <property type="match status" value="1"/>
</dbReference>
<accession>A0A6J1L414</accession>
<keyword evidence="15" id="KW-1185">Reference proteome</keyword>
<comment type="function">
    <text evidence="2">Catalyzes the post-translational formation of 4-hydroxyproline in -Xaa-Pro-Gly- sequences in collagens and other proteins.</text>
</comment>
<keyword evidence="6" id="KW-0479">Metal-binding</keyword>
<keyword evidence="10" id="KW-0560">Oxidoreductase</keyword>
<dbReference type="InterPro" id="IPR006620">
    <property type="entry name" value="Pro_4_hyd_alph"/>
</dbReference>
<dbReference type="InterPro" id="IPR005123">
    <property type="entry name" value="Oxoglu/Fe-dep_dioxygenase_dom"/>
</dbReference>
<dbReference type="GO" id="GO:0031418">
    <property type="term" value="F:L-ascorbic acid binding"/>
    <property type="evidence" value="ECO:0007669"/>
    <property type="project" value="UniProtKB-KW"/>
</dbReference>
<keyword evidence="11" id="KW-0408">Iron</keyword>
<keyword evidence="13" id="KW-0732">Signal</keyword>
<evidence type="ECO:0000313" key="16">
    <source>
        <dbReference type="RefSeq" id="XP_023160435.2"/>
    </source>
</evidence>
<evidence type="ECO:0000256" key="9">
    <source>
        <dbReference type="ARBA" id="ARBA00022964"/>
    </source>
</evidence>
<evidence type="ECO:0000256" key="6">
    <source>
        <dbReference type="ARBA" id="ARBA00022723"/>
    </source>
</evidence>
<dbReference type="InterPro" id="IPR013547">
    <property type="entry name" value="P4H_N"/>
</dbReference>
<dbReference type="OMA" id="MGDHENA"/>
<evidence type="ECO:0000256" key="13">
    <source>
        <dbReference type="SAM" id="SignalP"/>
    </source>
</evidence>
<evidence type="ECO:0000256" key="4">
    <source>
        <dbReference type="ARBA" id="ARBA00006511"/>
    </source>
</evidence>
<dbReference type="KEGG" id="dhe:111592466"/>
<dbReference type="Gene3D" id="2.60.120.620">
    <property type="entry name" value="q2cbj1_9rhob like domain"/>
    <property type="match status" value="1"/>
</dbReference>
<feature type="chain" id="PRO_5027012849" description="procollagen-proline 4-dioxygenase" evidence="13">
    <location>
        <begin position="20"/>
        <end position="537"/>
    </location>
</feature>
<dbReference type="GeneID" id="111592466"/>
<dbReference type="PANTHER" id="PTHR10869">
    <property type="entry name" value="PROLYL 4-HYDROXYLASE ALPHA SUBUNIT"/>
    <property type="match status" value="1"/>
</dbReference>
<evidence type="ECO:0000256" key="12">
    <source>
        <dbReference type="ARBA" id="ARBA00023180"/>
    </source>
</evidence>
<dbReference type="GO" id="GO:0005788">
    <property type="term" value="C:endoplasmic reticulum lumen"/>
    <property type="evidence" value="ECO:0007669"/>
    <property type="project" value="UniProtKB-SubCell"/>
</dbReference>
<dbReference type="Gene3D" id="6.10.140.1460">
    <property type="match status" value="1"/>
</dbReference>
<evidence type="ECO:0000256" key="8">
    <source>
        <dbReference type="ARBA" id="ARBA00022896"/>
    </source>
</evidence>
<dbReference type="RefSeq" id="XP_023160435.2">
    <property type="nucleotide sequence ID" value="XM_023304667.2"/>
</dbReference>
<dbReference type="InterPro" id="IPR011990">
    <property type="entry name" value="TPR-like_helical_dom_sf"/>
</dbReference>
<dbReference type="Proteomes" id="UP000504633">
    <property type="component" value="Unplaced"/>
</dbReference>
<evidence type="ECO:0000256" key="10">
    <source>
        <dbReference type="ARBA" id="ARBA00023002"/>
    </source>
</evidence>
<dbReference type="GO" id="GO:0005506">
    <property type="term" value="F:iron ion binding"/>
    <property type="evidence" value="ECO:0007669"/>
    <property type="project" value="InterPro"/>
</dbReference>
<dbReference type="PROSITE" id="PS51471">
    <property type="entry name" value="FE2OG_OXY"/>
    <property type="match status" value="1"/>
</dbReference>
<dbReference type="EC" id="1.14.11.2" evidence="5"/>
<keyword evidence="7" id="KW-0256">Endoplasmic reticulum</keyword>
<dbReference type="Gene3D" id="1.25.40.10">
    <property type="entry name" value="Tetratricopeptide repeat domain"/>
    <property type="match status" value="1"/>
</dbReference>
<dbReference type="Pfam" id="PF08336">
    <property type="entry name" value="P4Ha_N"/>
    <property type="match status" value="1"/>
</dbReference>
<feature type="domain" description="Fe2OG dioxygenase" evidence="14">
    <location>
        <begin position="404"/>
        <end position="512"/>
    </location>
</feature>
<evidence type="ECO:0000256" key="3">
    <source>
        <dbReference type="ARBA" id="ARBA00004319"/>
    </source>
</evidence>
<dbReference type="GO" id="GO:0004656">
    <property type="term" value="F:procollagen-proline 4-dioxygenase activity"/>
    <property type="evidence" value="ECO:0007669"/>
    <property type="project" value="UniProtKB-EC"/>
</dbReference>
<name>A0A6J1L414_DROHY</name>
<evidence type="ECO:0000256" key="7">
    <source>
        <dbReference type="ARBA" id="ARBA00022824"/>
    </source>
</evidence>
<comment type="subcellular location">
    <subcellularLocation>
        <location evidence="3">Endoplasmic reticulum lumen</location>
    </subcellularLocation>
</comment>